<evidence type="ECO:0000313" key="3">
    <source>
        <dbReference type="EMBL" id="KAJ7708313.1"/>
    </source>
</evidence>
<dbReference type="Proteomes" id="UP001221757">
    <property type="component" value="Unassembled WGS sequence"/>
</dbReference>
<keyword evidence="4" id="KW-1185">Reference proteome</keyword>
<accession>A0AAD7GZG4</accession>
<feature type="coiled-coil region" evidence="1">
    <location>
        <begin position="6"/>
        <end position="61"/>
    </location>
</feature>
<protein>
    <recommendedName>
        <fullName evidence="5">F-box domain-containing protein</fullName>
    </recommendedName>
</protein>
<dbReference type="PANTHER" id="PTHR38926:SF72">
    <property type="entry name" value="IM:7136021-RELATED"/>
    <property type="match status" value="1"/>
</dbReference>
<dbReference type="AlphaFoldDB" id="A0AAD7GZG4"/>
<dbReference type="InterPro" id="IPR032675">
    <property type="entry name" value="LRR_dom_sf"/>
</dbReference>
<feature type="region of interest" description="Disordered" evidence="2">
    <location>
        <begin position="554"/>
        <end position="583"/>
    </location>
</feature>
<keyword evidence="1" id="KW-0175">Coiled coil</keyword>
<dbReference type="PANTHER" id="PTHR38926">
    <property type="entry name" value="F-BOX DOMAIN CONTAINING PROTEIN, EXPRESSED"/>
    <property type="match status" value="1"/>
</dbReference>
<comment type="caution">
    <text evidence="3">The sequence shown here is derived from an EMBL/GenBank/DDBJ whole genome shotgun (WGS) entry which is preliminary data.</text>
</comment>
<proteinExistence type="predicted"/>
<gene>
    <name evidence="3" type="ORF">B0H17DRAFT_1000336</name>
</gene>
<evidence type="ECO:0000256" key="2">
    <source>
        <dbReference type="SAM" id="MobiDB-lite"/>
    </source>
</evidence>
<reference evidence="3" key="1">
    <citation type="submission" date="2023-03" db="EMBL/GenBank/DDBJ databases">
        <title>Massive genome expansion in bonnet fungi (Mycena s.s.) driven by repeated elements and novel gene families across ecological guilds.</title>
        <authorList>
            <consortium name="Lawrence Berkeley National Laboratory"/>
            <person name="Harder C.B."/>
            <person name="Miyauchi S."/>
            <person name="Viragh M."/>
            <person name="Kuo A."/>
            <person name="Thoen E."/>
            <person name="Andreopoulos B."/>
            <person name="Lu D."/>
            <person name="Skrede I."/>
            <person name="Drula E."/>
            <person name="Henrissat B."/>
            <person name="Morin E."/>
            <person name="Kohler A."/>
            <person name="Barry K."/>
            <person name="LaButti K."/>
            <person name="Morin E."/>
            <person name="Salamov A."/>
            <person name="Lipzen A."/>
            <person name="Mereny Z."/>
            <person name="Hegedus B."/>
            <person name="Baldrian P."/>
            <person name="Stursova M."/>
            <person name="Weitz H."/>
            <person name="Taylor A."/>
            <person name="Grigoriev I.V."/>
            <person name="Nagy L.G."/>
            <person name="Martin F."/>
            <person name="Kauserud H."/>
        </authorList>
    </citation>
    <scope>NUCLEOTIDE SEQUENCE</scope>
    <source>
        <strain evidence="3">CBHHK067</strain>
    </source>
</reference>
<dbReference type="EMBL" id="JARKIE010000004">
    <property type="protein sequence ID" value="KAJ7708313.1"/>
    <property type="molecule type" value="Genomic_DNA"/>
</dbReference>
<evidence type="ECO:0000256" key="1">
    <source>
        <dbReference type="SAM" id="Coils"/>
    </source>
</evidence>
<dbReference type="SUPFAM" id="SSF52058">
    <property type="entry name" value="L domain-like"/>
    <property type="match status" value="1"/>
</dbReference>
<name>A0AAD7GZG4_MYCRO</name>
<evidence type="ECO:0008006" key="5">
    <source>
        <dbReference type="Google" id="ProtNLM"/>
    </source>
</evidence>
<sequence>MTRRRKDSLEKEADIVDAQLKILRTREAEFLRIVDDMQRLKDTVSAEREELEAKQKELHSERQPINWLPAELLIHIFLTFTEADIDSPDPTEVYHRAPVIISHVSSRWRSISLETSRMWSRISIQSPVWDVRPIGAFLMRSGMAPLDIVFISPITTLVQEEFRRAHGLLAHVSHDIGRIRSIAFQSRYTDAMQRLVSVLTLPDNKFSSLRSINLSVVSFGNSMSSQSLIPAQFQGFGSSLNLTHLRLEKLPPFNIPKHFLPNLATLEICFPPKKLTAETSTSYMLRMSHLVQFLNCTPKLEDLVLSNTVPYMDVALDLEDAVQIADGLKQVQRVELVHLRTLEWTYPFAPDMHHFLSFLAVPALEKIDVGIDELPVLRSNVLLLRGYPDTAASQLFASHRVIELCALRDLSLQCLQEDSIGSVLRKFAFPALEKLELAHVGTRYGDGLPTFPRLESMFRDPRLPQLTHLTICRFEISAELGKAEAMLGYVPALVSLTLDACAGVGKLFDGLQQRIAGAGAVRVCPRLEALALWRCADVDITALVGIVIARNGRSGGGAADRGTVPSDNGGGAANKGAPRAIRPMRKLRRQGQGAGDAGDPSSNILSSIIAIEEASRPARISSIRIEDCALIREEQALSLRALGVADVVWRSD</sequence>
<organism evidence="3 4">
    <name type="scientific">Mycena rosella</name>
    <name type="common">Pink bonnet</name>
    <name type="synonym">Agaricus rosellus</name>
    <dbReference type="NCBI Taxonomy" id="1033263"/>
    <lineage>
        <taxon>Eukaryota</taxon>
        <taxon>Fungi</taxon>
        <taxon>Dikarya</taxon>
        <taxon>Basidiomycota</taxon>
        <taxon>Agaricomycotina</taxon>
        <taxon>Agaricomycetes</taxon>
        <taxon>Agaricomycetidae</taxon>
        <taxon>Agaricales</taxon>
        <taxon>Marasmiineae</taxon>
        <taxon>Mycenaceae</taxon>
        <taxon>Mycena</taxon>
    </lineage>
</organism>
<evidence type="ECO:0000313" key="4">
    <source>
        <dbReference type="Proteomes" id="UP001221757"/>
    </source>
</evidence>
<dbReference type="Gene3D" id="3.80.10.10">
    <property type="entry name" value="Ribonuclease Inhibitor"/>
    <property type="match status" value="1"/>
</dbReference>